<evidence type="ECO:0000256" key="1">
    <source>
        <dbReference type="SAM" id="MobiDB-lite"/>
    </source>
</evidence>
<reference evidence="3 4" key="1">
    <citation type="submission" date="2018-08" db="EMBL/GenBank/DDBJ databases">
        <title>Genome and evolution of the arbuscular mycorrhizal fungus Diversispora epigaea (formerly Glomus versiforme) and its bacterial endosymbionts.</title>
        <authorList>
            <person name="Sun X."/>
            <person name="Fei Z."/>
            <person name="Harrison M."/>
        </authorList>
    </citation>
    <scope>NUCLEOTIDE SEQUENCE [LARGE SCALE GENOMIC DNA]</scope>
    <source>
        <strain evidence="3 4">IT104</strain>
    </source>
</reference>
<name>A0A397IUB4_9GLOM</name>
<dbReference type="EMBL" id="PQFF01000187">
    <property type="protein sequence ID" value="RHZ76230.1"/>
    <property type="molecule type" value="Genomic_DNA"/>
</dbReference>
<accession>A0A397IUB4</accession>
<keyword evidence="2" id="KW-0812">Transmembrane</keyword>
<comment type="caution">
    <text evidence="3">The sequence shown here is derived from an EMBL/GenBank/DDBJ whole genome shotgun (WGS) entry which is preliminary data.</text>
</comment>
<evidence type="ECO:0000256" key="2">
    <source>
        <dbReference type="SAM" id="Phobius"/>
    </source>
</evidence>
<gene>
    <name evidence="3" type="ORF">Glove_199g95</name>
</gene>
<protein>
    <submittedName>
        <fullName evidence="3">Uncharacterized protein</fullName>
    </submittedName>
</protein>
<evidence type="ECO:0000313" key="3">
    <source>
        <dbReference type="EMBL" id="RHZ76230.1"/>
    </source>
</evidence>
<keyword evidence="4" id="KW-1185">Reference proteome</keyword>
<keyword evidence="2" id="KW-1133">Transmembrane helix</keyword>
<evidence type="ECO:0000313" key="4">
    <source>
        <dbReference type="Proteomes" id="UP000266861"/>
    </source>
</evidence>
<dbReference type="AlphaFoldDB" id="A0A397IUB4"/>
<sequence length="70" mass="8331">MIFYYIRSKELITTHRQTEKSWFEVTINFLLSYFSFNYLYFHGRSMSESLNSDSVSESLDSDSVSEYSES</sequence>
<keyword evidence="2" id="KW-0472">Membrane</keyword>
<dbReference type="Proteomes" id="UP000266861">
    <property type="component" value="Unassembled WGS sequence"/>
</dbReference>
<feature type="transmembrane region" description="Helical" evidence="2">
    <location>
        <begin position="21"/>
        <end position="41"/>
    </location>
</feature>
<proteinExistence type="predicted"/>
<organism evidence="3 4">
    <name type="scientific">Diversispora epigaea</name>
    <dbReference type="NCBI Taxonomy" id="1348612"/>
    <lineage>
        <taxon>Eukaryota</taxon>
        <taxon>Fungi</taxon>
        <taxon>Fungi incertae sedis</taxon>
        <taxon>Mucoromycota</taxon>
        <taxon>Glomeromycotina</taxon>
        <taxon>Glomeromycetes</taxon>
        <taxon>Diversisporales</taxon>
        <taxon>Diversisporaceae</taxon>
        <taxon>Diversispora</taxon>
    </lineage>
</organism>
<feature type="region of interest" description="Disordered" evidence="1">
    <location>
        <begin position="48"/>
        <end position="70"/>
    </location>
</feature>